<dbReference type="EMBL" id="BMIR01000007">
    <property type="protein sequence ID" value="GGE40226.1"/>
    <property type="molecule type" value="Genomic_DNA"/>
</dbReference>
<feature type="transmembrane region" description="Helical" evidence="1">
    <location>
        <begin position="65"/>
        <end position="84"/>
    </location>
</feature>
<keyword evidence="1" id="KW-1133">Transmembrane helix</keyword>
<feature type="domain" description="DUF4064" evidence="2">
    <location>
        <begin position="2"/>
        <end position="106"/>
    </location>
</feature>
<evidence type="ECO:0000256" key="1">
    <source>
        <dbReference type="SAM" id="Phobius"/>
    </source>
</evidence>
<evidence type="ECO:0000313" key="3">
    <source>
        <dbReference type="EMBL" id="GGE40226.1"/>
    </source>
</evidence>
<keyword evidence="1" id="KW-0472">Membrane</keyword>
<keyword evidence="4" id="KW-1185">Reference proteome</keyword>
<proteinExistence type="predicted"/>
<dbReference type="Pfam" id="PF13273">
    <property type="entry name" value="DUF4064"/>
    <property type="match status" value="1"/>
</dbReference>
<evidence type="ECO:0000259" key="2">
    <source>
        <dbReference type="Pfam" id="PF13273"/>
    </source>
</evidence>
<dbReference type="InterPro" id="IPR025273">
    <property type="entry name" value="DUF4064"/>
</dbReference>
<organism evidence="3 4">
    <name type="scientific">Pullulanibacillus camelliae</name>
    <dbReference type="NCBI Taxonomy" id="1707096"/>
    <lineage>
        <taxon>Bacteria</taxon>
        <taxon>Bacillati</taxon>
        <taxon>Bacillota</taxon>
        <taxon>Bacilli</taxon>
        <taxon>Bacillales</taxon>
        <taxon>Sporolactobacillaceae</taxon>
        <taxon>Pullulanibacillus</taxon>
    </lineage>
</organism>
<comment type="caution">
    <text evidence="3">The sequence shown here is derived from an EMBL/GenBank/DDBJ whole genome shotgun (WGS) entry which is preliminary data.</text>
</comment>
<dbReference type="Proteomes" id="UP000628775">
    <property type="component" value="Unassembled WGS sequence"/>
</dbReference>
<name>A0A8J2VUG0_9BACL</name>
<sequence>MKRTGEFVMSIIAIIINVLAFSGGFNFHSAQSNDELKRQWADAAPNLSQAEINQSLDTMSQIGTFVLYASVISVILSIIALVFLKGNKKPVLSGWLLIVAGIVSLVEIIPGILYLIAGIMTLVRKPKDRLT</sequence>
<feature type="transmembrane region" description="Helical" evidence="1">
    <location>
        <begin position="96"/>
        <end position="123"/>
    </location>
</feature>
<evidence type="ECO:0000313" key="4">
    <source>
        <dbReference type="Proteomes" id="UP000628775"/>
    </source>
</evidence>
<keyword evidence="1" id="KW-0812">Transmembrane</keyword>
<dbReference type="AlphaFoldDB" id="A0A8J2VUG0"/>
<protein>
    <recommendedName>
        <fullName evidence="2">DUF4064 domain-containing protein</fullName>
    </recommendedName>
</protein>
<feature type="transmembrane region" description="Helical" evidence="1">
    <location>
        <begin position="7"/>
        <end position="27"/>
    </location>
</feature>
<dbReference type="RefSeq" id="WP_188692652.1">
    <property type="nucleotide sequence ID" value="NZ_BMIR01000007.1"/>
</dbReference>
<reference evidence="3" key="1">
    <citation type="journal article" date="2014" name="Int. J. Syst. Evol. Microbiol.">
        <title>Complete genome sequence of Corynebacterium casei LMG S-19264T (=DSM 44701T), isolated from a smear-ripened cheese.</title>
        <authorList>
            <consortium name="US DOE Joint Genome Institute (JGI-PGF)"/>
            <person name="Walter F."/>
            <person name="Albersmeier A."/>
            <person name="Kalinowski J."/>
            <person name="Ruckert C."/>
        </authorList>
    </citation>
    <scope>NUCLEOTIDE SEQUENCE</scope>
    <source>
        <strain evidence="3">CGMCC 1.15371</strain>
    </source>
</reference>
<accession>A0A8J2VUG0</accession>
<reference evidence="3" key="2">
    <citation type="submission" date="2020-09" db="EMBL/GenBank/DDBJ databases">
        <authorList>
            <person name="Sun Q."/>
            <person name="Zhou Y."/>
        </authorList>
    </citation>
    <scope>NUCLEOTIDE SEQUENCE</scope>
    <source>
        <strain evidence="3">CGMCC 1.15371</strain>
    </source>
</reference>
<gene>
    <name evidence="3" type="ORF">GCM10011391_18740</name>
</gene>